<dbReference type="AlphaFoldDB" id="A0A383CC63"/>
<proteinExistence type="predicted"/>
<dbReference type="EMBL" id="UINC01207567">
    <property type="protein sequence ID" value="SVE29700.1"/>
    <property type="molecule type" value="Genomic_DNA"/>
</dbReference>
<evidence type="ECO:0000313" key="1">
    <source>
        <dbReference type="EMBL" id="SVE29700.1"/>
    </source>
</evidence>
<reference evidence="1" key="1">
    <citation type="submission" date="2018-05" db="EMBL/GenBank/DDBJ databases">
        <authorList>
            <person name="Lanie J.A."/>
            <person name="Ng W.-L."/>
            <person name="Kazmierczak K.M."/>
            <person name="Andrzejewski T.M."/>
            <person name="Davidsen T.M."/>
            <person name="Wayne K.J."/>
            <person name="Tettelin H."/>
            <person name="Glass J.I."/>
            <person name="Rusch D."/>
            <person name="Podicherti R."/>
            <person name="Tsui H.-C.T."/>
            <person name="Winkler M.E."/>
        </authorList>
    </citation>
    <scope>NUCLEOTIDE SEQUENCE</scope>
</reference>
<sequence>MNITIVIVGILLLVASFVPQVAEAIGSLSWLLLIVGVGTLTFGVTTDSE</sequence>
<organism evidence="1">
    <name type="scientific">marine metagenome</name>
    <dbReference type="NCBI Taxonomy" id="408172"/>
    <lineage>
        <taxon>unclassified sequences</taxon>
        <taxon>metagenomes</taxon>
        <taxon>ecological metagenomes</taxon>
    </lineage>
</organism>
<accession>A0A383CC63</accession>
<gene>
    <name evidence="1" type="ORF">METZ01_LOCUS482554</name>
</gene>
<protein>
    <submittedName>
        <fullName evidence="1">Uncharacterized protein</fullName>
    </submittedName>
</protein>
<name>A0A383CC63_9ZZZZ</name>